<dbReference type="GO" id="GO:0005829">
    <property type="term" value="C:cytosol"/>
    <property type="evidence" value="ECO:0007669"/>
    <property type="project" value="TreeGrafter"/>
</dbReference>
<evidence type="ECO:0000256" key="1">
    <source>
        <dbReference type="ARBA" id="ARBA00022722"/>
    </source>
</evidence>
<accession>A0A3P3VTW2</accession>
<evidence type="ECO:0000313" key="4">
    <source>
        <dbReference type="EMBL" id="RRJ85418.1"/>
    </source>
</evidence>
<evidence type="ECO:0000313" key="5">
    <source>
        <dbReference type="Proteomes" id="UP000280792"/>
    </source>
</evidence>
<dbReference type="GO" id="GO:0003676">
    <property type="term" value="F:nucleic acid binding"/>
    <property type="evidence" value="ECO:0007669"/>
    <property type="project" value="InterPro"/>
</dbReference>
<name>A0A3P3VTW2_9GAMM</name>
<organism evidence="4 5">
    <name type="scientific">Aestuariirhabdus litorea</name>
    <dbReference type="NCBI Taxonomy" id="2528527"/>
    <lineage>
        <taxon>Bacteria</taxon>
        <taxon>Pseudomonadati</taxon>
        <taxon>Pseudomonadota</taxon>
        <taxon>Gammaproteobacteria</taxon>
        <taxon>Oceanospirillales</taxon>
        <taxon>Aestuariirhabdaceae</taxon>
        <taxon>Aestuariirhabdus</taxon>
    </lineage>
</organism>
<dbReference type="EMBL" id="QWEZ01000001">
    <property type="protein sequence ID" value="RRJ85418.1"/>
    <property type="molecule type" value="Genomic_DNA"/>
</dbReference>
<dbReference type="Gene3D" id="3.30.420.10">
    <property type="entry name" value="Ribonuclease H-like superfamily/Ribonuclease H"/>
    <property type="match status" value="1"/>
</dbReference>
<gene>
    <name evidence="4" type="ORF">D0544_02510</name>
</gene>
<dbReference type="PANTHER" id="PTHR30231:SF7">
    <property type="entry name" value="BLR4117 PROTEIN"/>
    <property type="match status" value="1"/>
</dbReference>
<dbReference type="InterPro" id="IPR012337">
    <property type="entry name" value="RNaseH-like_sf"/>
</dbReference>
<keyword evidence="2 4" id="KW-0269">Exonuclease</keyword>
<dbReference type="AlphaFoldDB" id="A0A3P3VTW2"/>
<proteinExistence type="predicted"/>
<dbReference type="Proteomes" id="UP000280792">
    <property type="component" value="Unassembled WGS sequence"/>
</dbReference>
<keyword evidence="1" id="KW-0540">Nuclease</keyword>
<dbReference type="CDD" id="cd06127">
    <property type="entry name" value="DEDDh"/>
    <property type="match status" value="1"/>
</dbReference>
<dbReference type="GO" id="GO:0008408">
    <property type="term" value="F:3'-5' exonuclease activity"/>
    <property type="evidence" value="ECO:0007669"/>
    <property type="project" value="TreeGrafter"/>
</dbReference>
<protein>
    <submittedName>
        <fullName evidence="4">3'-5' exonuclease</fullName>
    </submittedName>
</protein>
<dbReference type="SMART" id="SM00479">
    <property type="entry name" value="EXOIII"/>
    <property type="match status" value="1"/>
</dbReference>
<dbReference type="NCBIfam" id="NF006601">
    <property type="entry name" value="PRK09145.1"/>
    <property type="match status" value="1"/>
</dbReference>
<reference evidence="4 5" key="2">
    <citation type="submission" date="2018-12" db="EMBL/GenBank/DDBJ databases">
        <title>Simiduia agarivorans gen. nov., sp. nov., a marine, agarolytic bacterium isolated from shallow coastal water from Keelung, Taiwan.</title>
        <authorList>
            <person name="Shieh W.Y."/>
        </authorList>
    </citation>
    <scope>NUCLEOTIDE SEQUENCE [LARGE SCALE GENOMIC DNA]</scope>
    <source>
        <strain evidence="4 5">GTF-13</strain>
    </source>
</reference>
<reference evidence="4 5" key="1">
    <citation type="submission" date="2018-08" db="EMBL/GenBank/DDBJ databases">
        <authorList>
            <person name="Khan S.A."/>
        </authorList>
    </citation>
    <scope>NUCLEOTIDE SEQUENCE [LARGE SCALE GENOMIC DNA]</scope>
    <source>
        <strain evidence="4 5">GTF-13</strain>
    </source>
</reference>
<dbReference type="GO" id="GO:0006259">
    <property type="term" value="P:DNA metabolic process"/>
    <property type="evidence" value="ECO:0007669"/>
    <property type="project" value="UniProtKB-ARBA"/>
</dbReference>
<keyword evidence="5" id="KW-1185">Reference proteome</keyword>
<evidence type="ECO:0000259" key="3">
    <source>
        <dbReference type="SMART" id="SM00479"/>
    </source>
</evidence>
<dbReference type="SUPFAM" id="SSF53098">
    <property type="entry name" value="Ribonuclease H-like"/>
    <property type="match status" value="1"/>
</dbReference>
<keyword evidence="2 4" id="KW-0378">Hydrolase</keyword>
<comment type="caution">
    <text evidence="4">The sequence shown here is derived from an EMBL/GenBank/DDBJ whole genome shotgun (WGS) entry which is preliminary data.</text>
</comment>
<feature type="domain" description="Exonuclease" evidence="3">
    <location>
        <begin position="31"/>
        <end position="204"/>
    </location>
</feature>
<dbReference type="InterPro" id="IPR013520">
    <property type="entry name" value="Ribonucl_H"/>
</dbReference>
<dbReference type="Pfam" id="PF00929">
    <property type="entry name" value="RNase_T"/>
    <property type="match status" value="1"/>
</dbReference>
<dbReference type="InterPro" id="IPR036397">
    <property type="entry name" value="RNaseH_sf"/>
</dbReference>
<dbReference type="PANTHER" id="PTHR30231">
    <property type="entry name" value="DNA POLYMERASE III SUBUNIT EPSILON"/>
    <property type="match status" value="1"/>
</dbReference>
<sequence length="206" mass="23935">MFNSSVLRHINSYRFRNSEFSYLFERYEGDEYISLDMETTNLDPKTAHILSIGAVPVRGNEILTSRRFDVKLNAPKEMDPEAILIHKLRTIDLQGQMDTEQALRDLLHFIGNRPILGYYISFDIGVLNRHYKELLGFSLPNRSIELSHYYLKKVRRQHPDMEVDARFETIASQLKLPVTERHTAYGDALTTALMYVRLKYGPPPSV</sequence>
<evidence type="ECO:0000256" key="2">
    <source>
        <dbReference type="ARBA" id="ARBA00022839"/>
    </source>
</evidence>